<keyword evidence="2 5" id="KW-0808">Transferase</keyword>
<keyword evidence="7" id="KW-1185">Reference proteome</keyword>
<dbReference type="Gene3D" id="3.40.1280.10">
    <property type="match status" value="1"/>
</dbReference>
<dbReference type="Pfam" id="PF02590">
    <property type="entry name" value="SPOUT_MTase"/>
    <property type="match status" value="1"/>
</dbReference>
<dbReference type="EMBL" id="CP003130">
    <property type="protein sequence ID" value="AEU39137.1"/>
    <property type="molecule type" value="Genomic_DNA"/>
</dbReference>
<evidence type="ECO:0000256" key="3">
    <source>
        <dbReference type="ARBA" id="ARBA00022691"/>
    </source>
</evidence>
<accession>G8NZL7</accession>
<dbReference type="PANTHER" id="PTHR33603:SF1">
    <property type="entry name" value="RIBOSOMAL RNA LARGE SUBUNIT METHYLTRANSFERASE H"/>
    <property type="match status" value="1"/>
</dbReference>
<dbReference type="Proteomes" id="UP000007113">
    <property type="component" value="Chromosome"/>
</dbReference>
<comment type="similarity">
    <text evidence="4 5">Belongs to the RNA methyltransferase RlmH family.</text>
</comment>
<dbReference type="HAMAP" id="MF_00658">
    <property type="entry name" value="23SrRNA_methyltr_H"/>
    <property type="match status" value="1"/>
</dbReference>
<keyword evidence="3 5" id="KW-0949">S-adenosyl-L-methionine</keyword>
<evidence type="ECO:0000256" key="1">
    <source>
        <dbReference type="ARBA" id="ARBA00022603"/>
    </source>
</evidence>
<comment type="function">
    <text evidence="5">Specifically methylates the pseudouridine at position 1915 (m3Psi1915) in 23S rRNA.</text>
</comment>
<gene>
    <name evidence="5" type="primary">rlmH</name>
    <name evidence="6" type="ordered locus">AciX8_4868</name>
</gene>
<dbReference type="PANTHER" id="PTHR33603">
    <property type="entry name" value="METHYLTRANSFERASE"/>
    <property type="match status" value="1"/>
</dbReference>
<evidence type="ECO:0000256" key="4">
    <source>
        <dbReference type="ARBA" id="ARBA00038303"/>
    </source>
</evidence>
<dbReference type="GO" id="GO:0070038">
    <property type="term" value="F:rRNA (pseudouridine-N3-)-methyltransferase activity"/>
    <property type="evidence" value="ECO:0007669"/>
    <property type="project" value="UniProtKB-UniRule"/>
</dbReference>
<dbReference type="GO" id="GO:0005737">
    <property type="term" value="C:cytoplasm"/>
    <property type="evidence" value="ECO:0007669"/>
    <property type="project" value="UniProtKB-SubCell"/>
</dbReference>
<proteinExistence type="inferred from homology"/>
<evidence type="ECO:0000256" key="5">
    <source>
        <dbReference type="HAMAP-Rule" id="MF_00658"/>
    </source>
</evidence>
<evidence type="ECO:0000313" key="6">
    <source>
        <dbReference type="EMBL" id="AEU39137.1"/>
    </source>
</evidence>
<dbReference type="STRING" id="682795.AciX8_4868"/>
<dbReference type="EC" id="2.1.1.177" evidence="5"/>
<evidence type="ECO:0000313" key="7">
    <source>
        <dbReference type="Proteomes" id="UP000007113"/>
    </source>
</evidence>
<dbReference type="CDD" id="cd18081">
    <property type="entry name" value="RlmH-like"/>
    <property type="match status" value="1"/>
</dbReference>
<comment type="subunit">
    <text evidence="5">Homodimer.</text>
</comment>
<protein>
    <recommendedName>
        <fullName evidence="5">Ribosomal RNA large subunit methyltransferase H</fullName>
        <ecNumber evidence="5">2.1.1.177</ecNumber>
    </recommendedName>
    <alternativeName>
        <fullName evidence="5">23S rRNA (pseudouridine1915-N3)-methyltransferase</fullName>
    </alternativeName>
    <alternativeName>
        <fullName evidence="5">23S rRNA m3Psi1915 methyltransferase</fullName>
    </alternativeName>
    <alternativeName>
        <fullName evidence="5">rRNA (pseudouridine-N3-)-methyltransferase RlmH</fullName>
    </alternativeName>
</protein>
<dbReference type="InterPro" id="IPR003742">
    <property type="entry name" value="RlmH-like"/>
</dbReference>
<organism evidence="6 7">
    <name type="scientific">Granulicella mallensis (strain ATCC BAA-1857 / DSM 23137 / MP5ACTX8)</name>
    <dbReference type="NCBI Taxonomy" id="682795"/>
    <lineage>
        <taxon>Bacteria</taxon>
        <taxon>Pseudomonadati</taxon>
        <taxon>Acidobacteriota</taxon>
        <taxon>Terriglobia</taxon>
        <taxon>Terriglobales</taxon>
        <taxon>Acidobacteriaceae</taxon>
        <taxon>Granulicella</taxon>
    </lineage>
</organism>
<dbReference type="eggNOG" id="COG1576">
    <property type="taxonomic scope" value="Bacteria"/>
</dbReference>
<feature type="binding site" evidence="5">
    <location>
        <begin position="123"/>
        <end position="128"/>
    </location>
    <ligand>
        <name>S-adenosyl-L-methionine</name>
        <dbReference type="ChEBI" id="CHEBI:59789"/>
    </ligand>
</feature>
<dbReference type="InterPro" id="IPR029028">
    <property type="entry name" value="Alpha/beta_knot_MTases"/>
</dbReference>
<evidence type="ECO:0000256" key="2">
    <source>
        <dbReference type="ARBA" id="ARBA00022679"/>
    </source>
</evidence>
<comment type="caution">
    <text evidence="5">Lacks conserved residue(s) required for the propagation of feature annotation.</text>
</comment>
<dbReference type="AlphaFoldDB" id="G8NZL7"/>
<comment type="subcellular location">
    <subcellularLocation>
        <location evidence="5">Cytoplasm</location>
    </subcellularLocation>
</comment>
<dbReference type="SUPFAM" id="SSF75217">
    <property type="entry name" value="alpha/beta knot"/>
    <property type="match status" value="1"/>
</dbReference>
<dbReference type="KEGG" id="gma:AciX8_4868"/>
<reference evidence="6 7" key="1">
    <citation type="submission" date="2011-11" db="EMBL/GenBank/DDBJ databases">
        <title>Complete sequence of Granulicella mallensis MP5ACTX8.</title>
        <authorList>
            <consortium name="US DOE Joint Genome Institute"/>
            <person name="Lucas S."/>
            <person name="Copeland A."/>
            <person name="Lapidus A."/>
            <person name="Cheng J.-F."/>
            <person name="Goodwin L."/>
            <person name="Pitluck S."/>
            <person name="Peters L."/>
            <person name="Lu M."/>
            <person name="Detter J.C."/>
            <person name="Han C."/>
            <person name="Tapia R."/>
            <person name="Land M."/>
            <person name="Hauser L."/>
            <person name="Kyrpides N."/>
            <person name="Ivanova N."/>
            <person name="Mikhailova N."/>
            <person name="Pagani I."/>
            <person name="Rawat S."/>
            <person name="Mannisto M."/>
            <person name="Haggblom M."/>
            <person name="Woyke T."/>
        </authorList>
    </citation>
    <scope>NUCLEOTIDE SEQUENCE [LARGE SCALE GENOMIC DNA]</scope>
    <source>
        <strain evidence="7">ATCC BAA-1857 / DSM 23137 / MP5ACTX8</strain>
    </source>
</reference>
<feature type="binding site" evidence="5">
    <location>
        <position position="104"/>
    </location>
    <ligand>
        <name>S-adenosyl-L-methionine</name>
        <dbReference type="ChEBI" id="CHEBI:59789"/>
    </ligand>
</feature>
<name>G8NZL7_GRAMM</name>
<dbReference type="InterPro" id="IPR029026">
    <property type="entry name" value="tRNA_m1G_MTases_N"/>
</dbReference>
<keyword evidence="1 5" id="KW-0489">Methyltransferase</keyword>
<dbReference type="HOGENOM" id="CLU_100552_1_0_0"/>
<keyword evidence="5" id="KW-0698">rRNA processing</keyword>
<keyword evidence="5" id="KW-0963">Cytoplasm</keyword>
<comment type="catalytic activity">
    <reaction evidence="5">
        <text>pseudouridine(1915) in 23S rRNA + S-adenosyl-L-methionine = N(3)-methylpseudouridine(1915) in 23S rRNA + S-adenosyl-L-homocysteine + H(+)</text>
        <dbReference type="Rhea" id="RHEA:42752"/>
        <dbReference type="Rhea" id="RHEA-COMP:10221"/>
        <dbReference type="Rhea" id="RHEA-COMP:10222"/>
        <dbReference type="ChEBI" id="CHEBI:15378"/>
        <dbReference type="ChEBI" id="CHEBI:57856"/>
        <dbReference type="ChEBI" id="CHEBI:59789"/>
        <dbReference type="ChEBI" id="CHEBI:65314"/>
        <dbReference type="ChEBI" id="CHEBI:74486"/>
        <dbReference type="EC" id="2.1.1.177"/>
    </reaction>
</comment>
<sequence length="157" mass="17478">MQFCRSTMEILLATIRPRRSAASEPDAQLLQRYIQRSSRYVPCEQREFSSEAALFAHLDRPARRTTPYLILTDSRGKQMSSEEFASTLGGVQDSGVQQVVMAIGPADGWSPEALRRASLTVAFGRITLPHELAAVVASEQIYRALTIRAGHPYHHGH</sequence>